<dbReference type="GO" id="GO:0005848">
    <property type="term" value="C:mRNA cleavage stimulating factor complex"/>
    <property type="evidence" value="ECO:0007669"/>
    <property type="project" value="InterPro"/>
</dbReference>
<dbReference type="OrthoDB" id="71437at2759"/>
<evidence type="ECO:0000256" key="4">
    <source>
        <dbReference type="ARBA" id="ARBA00022737"/>
    </source>
</evidence>
<feature type="repeat" description="WD" evidence="7">
    <location>
        <begin position="367"/>
        <end position="401"/>
    </location>
</feature>
<dbReference type="SMART" id="SM00320">
    <property type="entry name" value="WD40"/>
    <property type="match status" value="5"/>
</dbReference>
<dbReference type="EMBL" id="LN835306">
    <property type="protein sequence ID" value="CRH00931.1"/>
    <property type="molecule type" value="Genomic_DNA"/>
</dbReference>
<evidence type="ECO:0000256" key="6">
    <source>
        <dbReference type="ARBA" id="ARBA00029851"/>
    </source>
</evidence>
<keyword evidence="2 7" id="KW-0853">WD repeat</keyword>
<evidence type="ECO:0000256" key="1">
    <source>
        <dbReference type="ARBA" id="ARBA00004123"/>
    </source>
</evidence>
<keyword evidence="3" id="KW-0507">mRNA processing</keyword>
<dbReference type="PROSITE" id="PS00678">
    <property type="entry name" value="WD_REPEATS_1"/>
    <property type="match status" value="1"/>
</dbReference>
<accession>A0A1J1H7N9</accession>
<evidence type="ECO:0000256" key="2">
    <source>
        <dbReference type="ARBA" id="ARBA00022574"/>
    </source>
</evidence>
<reference evidence="8 9" key="1">
    <citation type="submission" date="2015-04" db="EMBL/GenBank/DDBJ databases">
        <authorList>
            <consortium name="Pathogen Informatics"/>
        </authorList>
    </citation>
    <scope>NUCLEOTIDE SEQUENCE [LARGE SCALE GENOMIC DNA]</scope>
    <source>
        <strain evidence="8 9">SGS1</strain>
    </source>
</reference>
<evidence type="ECO:0000313" key="9">
    <source>
        <dbReference type="Proteomes" id="UP000220158"/>
    </source>
</evidence>
<name>A0A1J1H7N9_PLARL</name>
<keyword evidence="9" id="KW-1185">Reference proteome</keyword>
<feature type="repeat" description="WD" evidence="7">
    <location>
        <begin position="210"/>
        <end position="244"/>
    </location>
</feature>
<dbReference type="Gene3D" id="2.130.10.10">
    <property type="entry name" value="YVTN repeat-like/Quinoprotein amine dehydrogenase"/>
    <property type="match status" value="2"/>
</dbReference>
<dbReference type="KEGG" id="prel:PRELSG_1127900"/>
<keyword evidence="5" id="KW-0539">Nucleus</keyword>
<gene>
    <name evidence="8" type="ORF">PRELSG_1127900</name>
</gene>
<proteinExistence type="predicted"/>
<feature type="repeat" description="WD" evidence="7">
    <location>
        <begin position="316"/>
        <end position="357"/>
    </location>
</feature>
<dbReference type="Proteomes" id="UP000220158">
    <property type="component" value="Chromosome 11"/>
</dbReference>
<dbReference type="PANTHER" id="PTHR44133">
    <property type="entry name" value="CLEAVAGE STIMULATION FACTOR SUBUNIT 1"/>
    <property type="match status" value="1"/>
</dbReference>
<dbReference type="InterPro" id="IPR036322">
    <property type="entry name" value="WD40_repeat_dom_sf"/>
</dbReference>
<organism evidence="8 9">
    <name type="scientific">Plasmodium relictum</name>
    <dbReference type="NCBI Taxonomy" id="85471"/>
    <lineage>
        <taxon>Eukaryota</taxon>
        <taxon>Sar</taxon>
        <taxon>Alveolata</taxon>
        <taxon>Apicomplexa</taxon>
        <taxon>Aconoidasida</taxon>
        <taxon>Haemosporida</taxon>
        <taxon>Plasmodiidae</taxon>
        <taxon>Plasmodium</taxon>
        <taxon>Plasmodium (Haemamoeba)</taxon>
    </lineage>
</organism>
<dbReference type="AlphaFoldDB" id="A0A1J1H7N9"/>
<dbReference type="Pfam" id="PF00400">
    <property type="entry name" value="WD40"/>
    <property type="match status" value="3"/>
</dbReference>
<dbReference type="PROSITE" id="PS50082">
    <property type="entry name" value="WD_REPEATS_2"/>
    <property type="match status" value="3"/>
</dbReference>
<evidence type="ECO:0000256" key="3">
    <source>
        <dbReference type="ARBA" id="ARBA00022664"/>
    </source>
</evidence>
<dbReference type="VEuPathDB" id="PlasmoDB:PRELSG_1127900"/>
<comment type="subcellular location">
    <subcellularLocation>
        <location evidence="1">Nucleus</location>
    </subcellularLocation>
</comment>
<dbReference type="GO" id="GO:0031124">
    <property type="term" value="P:mRNA 3'-end processing"/>
    <property type="evidence" value="ECO:0007669"/>
    <property type="project" value="InterPro"/>
</dbReference>
<evidence type="ECO:0000313" key="8">
    <source>
        <dbReference type="EMBL" id="CRH00931.1"/>
    </source>
</evidence>
<dbReference type="InterPro" id="IPR019775">
    <property type="entry name" value="WD40_repeat_CS"/>
</dbReference>
<evidence type="ECO:0000256" key="7">
    <source>
        <dbReference type="PROSITE-ProRule" id="PRU00221"/>
    </source>
</evidence>
<dbReference type="InterPro" id="IPR001680">
    <property type="entry name" value="WD40_rpt"/>
</dbReference>
<dbReference type="PANTHER" id="PTHR44133:SF2">
    <property type="entry name" value="CLEAVAGE STIMULATION FACTOR SUBUNIT 1"/>
    <property type="match status" value="1"/>
</dbReference>
<dbReference type="GO" id="GO:0003723">
    <property type="term" value="F:RNA binding"/>
    <property type="evidence" value="ECO:0007669"/>
    <property type="project" value="TreeGrafter"/>
</dbReference>
<evidence type="ECO:0000256" key="5">
    <source>
        <dbReference type="ARBA" id="ARBA00023242"/>
    </source>
</evidence>
<dbReference type="SUPFAM" id="SSF50978">
    <property type="entry name" value="WD40 repeat-like"/>
    <property type="match status" value="1"/>
</dbReference>
<dbReference type="PROSITE" id="PS50294">
    <property type="entry name" value="WD_REPEATS_REGION"/>
    <property type="match status" value="2"/>
</dbReference>
<dbReference type="GeneID" id="39737058"/>
<dbReference type="InterPro" id="IPR015943">
    <property type="entry name" value="WD40/YVTN_repeat-like_dom_sf"/>
</dbReference>
<protein>
    <recommendedName>
        <fullName evidence="6">Cleavage stimulation factor 50 kDa subunit</fullName>
    </recommendedName>
</protein>
<keyword evidence="4" id="KW-0677">Repeat</keyword>
<sequence length="494" mass="57297">MKEYNVSNSFSSNNVINKNDNIITNNDNYSKFVENEQERSRKKNIDDNGLSNLEEKKSMCIDKIGFYEIVLKQLIDDNLIDSYKVLKKELNLQENKNVENDYLFNTYTKNICKPSEFNNEQDIKSLVNVESLNKKIYTFNDSVLNYDIKSENMKRLYSYEINDRIELIHRNKCICCDTNYSYNILCSGGLDNVVKIAKIYDIKKKKIYNIDRHTGKVNCVKFHPFKNILFSASDDCTIQILDVNKLIKKKKQANKFSLNESINKAHKNILIQDKNPFICLYVHPCGDFLYTSNKNENILKMYELETLTCYISFDKKNFHTSSINSISGTSDGNIYSSVSDDGHIKFWDGHNSKLIHTQANAHNGYSVQSIKFNKSNFYILTSGLDGQTKIWDLRNFKSLFTFGNGLSCSFNKSIFMNNESFIANIVHTSDNFSSSHFYIYNSYFGNMEYNIQNIHNDQISDIVNAKDSLNVHTASYDCVCKTIKIEQKYLHAYN</sequence>
<dbReference type="OMA" id="LYVHPCG"/>
<dbReference type="RefSeq" id="XP_028533932.1">
    <property type="nucleotide sequence ID" value="XM_028677554.1"/>
</dbReference>
<dbReference type="InterPro" id="IPR044633">
    <property type="entry name" value="CstF1-like"/>
</dbReference>